<protein>
    <submittedName>
        <fullName evidence="2">Uncharacterized protein</fullName>
    </submittedName>
</protein>
<dbReference type="AlphaFoldDB" id="A0A0D9Z7Z9"/>
<dbReference type="Proteomes" id="UP000026961">
    <property type="component" value="Chromosome 3"/>
</dbReference>
<dbReference type="HOGENOM" id="CLU_2389754_0_0_1"/>
<evidence type="ECO:0000313" key="2">
    <source>
        <dbReference type="EnsemblPlants" id="OGLUM03G19620.1"/>
    </source>
</evidence>
<dbReference type="EnsemblPlants" id="OGLUM03G19620.1">
    <property type="protein sequence ID" value="OGLUM03G19620.1"/>
    <property type="gene ID" value="OGLUM03G19620"/>
</dbReference>
<feature type="compositionally biased region" description="Basic residues" evidence="1">
    <location>
        <begin position="78"/>
        <end position="87"/>
    </location>
</feature>
<evidence type="ECO:0000256" key="1">
    <source>
        <dbReference type="SAM" id="MobiDB-lite"/>
    </source>
</evidence>
<dbReference type="Gramene" id="OGLUM03G19620.1">
    <property type="protein sequence ID" value="OGLUM03G19620.1"/>
    <property type="gene ID" value="OGLUM03G19620"/>
</dbReference>
<reference evidence="2" key="2">
    <citation type="submission" date="2018-05" db="EMBL/GenBank/DDBJ databases">
        <title>OgluRS3 (Oryza glumaepatula Reference Sequence Version 3).</title>
        <authorList>
            <person name="Zhang J."/>
            <person name="Kudrna D."/>
            <person name="Lee S."/>
            <person name="Talag J."/>
            <person name="Welchert J."/>
            <person name="Wing R.A."/>
        </authorList>
    </citation>
    <scope>NUCLEOTIDE SEQUENCE [LARGE SCALE GENOMIC DNA]</scope>
</reference>
<keyword evidence="3" id="KW-1185">Reference proteome</keyword>
<accession>A0A0D9Z7Z9</accession>
<sequence length="94" mass="10115">MAISPASMLRGRTRAMERRIPKRDAWFAFAFGFSTSSLLPFLSGSFAAAEGGGETKAAAAAAAARRTRNERGKQKAIAAKKRTKRSRPGSTVRQ</sequence>
<name>A0A0D9Z7Z9_9ORYZ</name>
<evidence type="ECO:0000313" key="3">
    <source>
        <dbReference type="Proteomes" id="UP000026961"/>
    </source>
</evidence>
<organism evidence="2">
    <name type="scientific">Oryza glumipatula</name>
    <dbReference type="NCBI Taxonomy" id="40148"/>
    <lineage>
        <taxon>Eukaryota</taxon>
        <taxon>Viridiplantae</taxon>
        <taxon>Streptophyta</taxon>
        <taxon>Embryophyta</taxon>
        <taxon>Tracheophyta</taxon>
        <taxon>Spermatophyta</taxon>
        <taxon>Magnoliopsida</taxon>
        <taxon>Liliopsida</taxon>
        <taxon>Poales</taxon>
        <taxon>Poaceae</taxon>
        <taxon>BOP clade</taxon>
        <taxon>Oryzoideae</taxon>
        <taxon>Oryzeae</taxon>
        <taxon>Oryzinae</taxon>
        <taxon>Oryza</taxon>
    </lineage>
</organism>
<feature type="region of interest" description="Disordered" evidence="1">
    <location>
        <begin position="59"/>
        <end position="94"/>
    </location>
</feature>
<reference evidence="2" key="1">
    <citation type="submission" date="2015-04" db="UniProtKB">
        <authorList>
            <consortium name="EnsemblPlants"/>
        </authorList>
    </citation>
    <scope>IDENTIFICATION</scope>
</reference>
<proteinExistence type="predicted"/>